<dbReference type="OrthoDB" id="6479369at2759"/>
<dbReference type="Proteomes" id="UP000821853">
    <property type="component" value="Unassembled WGS sequence"/>
</dbReference>
<sequence>MTVNIECLMEAAPPLALAILHGTSQLVDTANVQDGLQHLYPRCTKPERDADRKRKFPLIKRDYESASVPDMYFVRLYGTFPRLQGSSRRLHPRLPLHRRTLQFEYLEEFPLALLSALEKKTGRAADGREVLTVAMRYNPSFSGPRLDTFHSWRATDDVNNAHNSNFLHPVIYYYAQHKEGGEDGGMEEVENKYGNPGPPVPDRVHHMLEDFLTQWTSPHLHVEPLRKFLESCLGVDLRRYRNTECFAKLLDGATDTSSPLPLSCIQRPDLGATHFVHHDHRVGHSGTGR</sequence>
<proteinExistence type="predicted"/>
<dbReference type="AlphaFoldDB" id="A0A9J6FGS9"/>
<evidence type="ECO:0000313" key="1">
    <source>
        <dbReference type="EMBL" id="KAH9365542.1"/>
    </source>
</evidence>
<gene>
    <name evidence="1" type="ORF">HPB48_020582</name>
</gene>
<comment type="caution">
    <text evidence="1">The sequence shown here is derived from an EMBL/GenBank/DDBJ whole genome shotgun (WGS) entry which is preliminary data.</text>
</comment>
<protein>
    <submittedName>
        <fullName evidence="1">Uncharacterized protein</fullName>
    </submittedName>
</protein>
<dbReference type="VEuPathDB" id="VectorBase:HLOH_054839"/>
<reference evidence="1 2" key="1">
    <citation type="journal article" date="2020" name="Cell">
        <title>Large-Scale Comparative Analyses of Tick Genomes Elucidate Their Genetic Diversity and Vector Capacities.</title>
        <authorList>
            <consortium name="Tick Genome and Microbiome Consortium (TIGMIC)"/>
            <person name="Jia N."/>
            <person name="Wang J."/>
            <person name="Shi W."/>
            <person name="Du L."/>
            <person name="Sun Y."/>
            <person name="Zhan W."/>
            <person name="Jiang J.F."/>
            <person name="Wang Q."/>
            <person name="Zhang B."/>
            <person name="Ji P."/>
            <person name="Bell-Sakyi L."/>
            <person name="Cui X.M."/>
            <person name="Yuan T.T."/>
            <person name="Jiang B.G."/>
            <person name="Yang W.F."/>
            <person name="Lam T.T."/>
            <person name="Chang Q.C."/>
            <person name="Ding S.J."/>
            <person name="Wang X.J."/>
            <person name="Zhu J.G."/>
            <person name="Ruan X.D."/>
            <person name="Zhao L."/>
            <person name="Wei J.T."/>
            <person name="Ye R.Z."/>
            <person name="Que T.C."/>
            <person name="Du C.H."/>
            <person name="Zhou Y.H."/>
            <person name="Cheng J.X."/>
            <person name="Dai P.F."/>
            <person name="Guo W.B."/>
            <person name="Han X.H."/>
            <person name="Huang E.J."/>
            <person name="Li L.F."/>
            <person name="Wei W."/>
            <person name="Gao Y.C."/>
            <person name="Liu J.Z."/>
            <person name="Shao H.Z."/>
            <person name="Wang X."/>
            <person name="Wang C.C."/>
            <person name="Yang T.C."/>
            <person name="Huo Q.B."/>
            <person name="Li W."/>
            <person name="Chen H.Y."/>
            <person name="Chen S.E."/>
            <person name="Zhou L.G."/>
            <person name="Ni X.B."/>
            <person name="Tian J.H."/>
            <person name="Sheng Y."/>
            <person name="Liu T."/>
            <person name="Pan Y.S."/>
            <person name="Xia L.Y."/>
            <person name="Li J."/>
            <person name="Zhao F."/>
            <person name="Cao W.C."/>
        </authorList>
    </citation>
    <scope>NUCLEOTIDE SEQUENCE [LARGE SCALE GENOMIC DNA]</scope>
    <source>
        <strain evidence="1">HaeL-2018</strain>
    </source>
</reference>
<keyword evidence="2" id="KW-1185">Reference proteome</keyword>
<organism evidence="1 2">
    <name type="scientific">Haemaphysalis longicornis</name>
    <name type="common">Bush tick</name>
    <dbReference type="NCBI Taxonomy" id="44386"/>
    <lineage>
        <taxon>Eukaryota</taxon>
        <taxon>Metazoa</taxon>
        <taxon>Ecdysozoa</taxon>
        <taxon>Arthropoda</taxon>
        <taxon>Chelicerata</taxon>
        <taxon>Arachnida</taxon>
        <taxon>Acari</taxon>
        <taxon>Parasitiformes</taxon>
        <taxon>Ixodida</taxon>
        <taxon>Ixodoidea</taxon>
        <taxon>Ixodidae</taxon>
        <taxon>Haemaphysalinae</taxon>
        <taxon>Haemaphysalis</taxon>
    </lineage>
</organism>
<evidence type="ECO:0000313" key="2">
    <source>
        <dbReference type="Proteomes" id="UP000821853"/>
    </source>
</evidence>
<accession>A0A9J6FGS9</accession>
<dbReference type="EMBL" id="JABSTR010000003">
    <property type="protein sequence ID" value="KAH9365542.1"/>
    <property type="molecule type" value="Genomic_DNA"/>
</dbReference>
<name>A0A9J6FGS9_HAELO</name>